<evidence type="ECO:0000313" key="11">
    <source>
        <dbReference type="EMBL" id="KAG7850154.1"/>
    </source>
</evidence>
<name>A0AAN6DHJ6_PICAN</name>
<dbReference type="EMBL" id="JAHLVD010000004">
    <property type="protein sequence ID" value="KAG7850154.1"/>
    <property type="molecule type" value="Genomic_DNA"/>
</dbReference>
<evidence type="ECO:0000313" key="12">
    <source>
        <dbReference type="Proteomes" id="UP001196530"/>
    </source>
</evidence>
<feature type="active site" evidence="7">
    <location>
        <position position="181"/>
    </location>
</feature>
<dbReference type="InterPro" id="IPR016812">
    <property type="entry name" value="PPase_methylesterase_euk"/>
</dbReference>
<accession>A0AAN6DHJ6</accession>
<keyword evidence="13" id="KW-1185">Reference proteome</keyword>
<feature type="active site" evidence="7">
    <location>
        <position position="216"/>
    </location>
</feature>
<dbReference type="Proteomes" id="UP001196530">
    <property type="component" value="Unassembled WGS sequence"/>
</dbReference>
<dbReference type="SUPFAM" id="SSF53474">
    <property type="entry name" value="alpha/beta-Hydrolases"/>
    <property type="match status" value="1"/>
</dbReference>
<evidence type="ECO:0000256" key="3">
    <source>
        <dbReference type="ARBA" id="ARBA00022487"/>
    </source>
</evidence>
<dbReference type="Proteomes" id="UP001197328">
    <property type="component" value="Unassembled WGS sequence"/>
</dbReference>
<comment type="caution">
    <text evidence="10">The sequence shown here is derived from an EMBL/GenBank/DDBJ whole genome shotgun (WGS) entry which is preliminary data.</text>
</comment>
<evidence type="ECO:0000256" key="6">
    <source>
        <dbReference type="PIRNR" id="PIRNR022950"/>
    </source>
</evidence>
<dbReference type="PANTHER" id="PTHR14189">
    <property type="entry name" value="PROTEIN PHOSPHATASE METHYLESTERASE-1 RELATED"/>
    <property type="match status" value="1"/>
</dbReference>
<dbReference type="GeneID" id="66126044"/>
<organism evidence="10 12">
    <name type="scientific">Pichia angusta</name>
    <name type="common">Yeast</name>
    <name type="synonym">Hansenula polymorpha</name>
    <dbReference type="NCBI Taxonomy" id="870730"/>
    <lineage>
        <taxon>Eukaryota</taxon>
        <taxon>Fungi</taxon>
        <taxon>Dikarya</taxon>
        <taxon>Ascomycota</taxon>
        <taxon>Saccharomycotina</taxon>
        <taxon>Pichiomycetes</taxon>
        <taxon>Pichiales</taxon>
        <taxon>Pichiaceae</taxon>
        <taxon>Ogataea</taxon>
    </lineage>
</organism>
<gene>
    <name evidence="10" type="ORF">KL928_001993</name>
    <name evidence="11" type="ORF">KL940_001714</name>
</gene>
<dbReference type="Pfam" id="PF12697">
    <property type="entry name" value="Abhydrolase_6"/>
    <property type="match status" value="1"/>
</dbReference>
<evidence type="ECO:0000256" key="1">
    <source>
        <dbReference type="ARBA" id="ARBA00008645"/>
    </source>
</evidence>
<evidence type="ECO:0000256" key="8">
    <source>
        <dbReference type="SAM" id="MobiDB-lite"/>
    </source>
</evidence>
<comment type="catalytic activity">
    <reaction evidence="5">
        <text>[phosphatase 2A protein]-C-terminal L-leucine methyl ester + H2O = [phosphatase 2A protein]-C-terminal L-leucine + methanol + H(+)</text>
        <dbReference type="Rhea" id="RHEA:48548"/>
        <dbReference type="Rhea" id="RHEA-COMP:12134"/>
        <dbReference type="Rhea" id="RHEA-COMP:12135"/>
        <dbReference type="ChEBI" id="CHEBI:15377"/>
        <dbReference type="ChEBI" id="CHEBI:15378"/>
        <dbReference type="ChEBI" id="CHEBI:17790"/>
        <dbReference type="ChEBI" id="CHEBI:90516"/>
        <dbReference type="ChEBI" id="CHEBI:90517"/>
        <dbReference type="EC" id="3.1.1.89"/>
    </reaction>
</comment>
<dbReference type="Gene3D" id="3.40.50.1820">
    <property type="entry name" value="alpha/beta hydrolase"/>
    <property type="match status" value="1"/>
</dbReference>
<dbReference type="EMBL" id="JAHLUX010000004">
    <property type="protein sequence ID" value="KAG7819319.1"/>
    <property type="molecule type" value="Genomic_DNA"/>
</dbReference>
<evidence type="ECO:0000256" key="7">
    <source>
        <dbReference type="PIRSR" id="PIRSR022950-1"/>
    </source>
</evidence>
<protein>
    <recommendedName>
        <fullName evidence="2 6">Protein phosphatase methylesterase 1</fullName>
        <shortName evidence="6">PME-1</shortName>
        <ecNumber evidence="6">3.1.1.-</ecNumber>
    </recommendedName>
</protein>
<dbReference type="InterPro" id="IPR029058">
    <property type="entry name" value="AB_hydrolase_fold"/>
</dbReference>
<dbReference type="PANTHER" id="PTHR14189:SF0">
    <property type="entry name" value="PROTEIN PHOSPHATASE METHYLESTERASE 1"/>
    <property type="match status" value="1"/>
</dbReference>
<evidence type="ECO:0000256" key="2">
    <source>
        <dbReference type="ARBA" id="ARBA00020672"/>
    </source>
</evidence>
<dbReference type="PIRSF" id="PIRSF022950">
    <property type="entry name" value="PPase_methylesterase_euk"/>
    <property type="match status" value="1"/>
</dbReference>
<evidence type="ECO:0000256" key="5">
    <source>
        <dbReference type="ARBA" id="ARBA00049203"/>
    </source>
</evidence>
<feature type="active site" evidence="7">
    <location>
        <position position="367"/>
    </location>
</feature>
<evidence type="ECO:0000259" key="9">
    <source>
        <dbReference type="Pfam" id="PF12697"/>
    </source>
</evidence>
<dbReference type="InterPro" id="IPR000073">
    <property type="entry name" value="AB_hydrolase_1"/>
</dbReference>
<evidence type="ECO:0000256" key="4">
    <source>
        <dbReference type="ARBA" id="ARBA00022801"/>
    </source>
</evidence>
<evidence type="ECO:0000313" key="13">
    <source>
        <dbReference type="Proteomes" id="UP001197328"/>
    </source>
</evidence>
<feature type="domain" description="AB hydrolase-1" evidence="9">
    <location>
        <begin position="87"/>
        <end position="371"/>
    </location>
</feature>
<feature type="region of interest" description="Disordered" evidence="8">
    <location>
        <begin position="1"/>
        <end position="29"/>
    </location>
</feature>
<comment type="similarity">
    <text evidence="1 6">Belongs to the AB hydrolase superfamily.</text>
</comment>
<dbReference type="EC" id="3.1.1.-" evidence="6"/>
<reference evidence="10 13" key="1">
    <citation type="journal article" date="2021" name="G3 (Bethesda)">
        <title>Genomic diversity, chromosomal rearrangements, and interspecies hybridization in the ogataea polymorpha species complex.</title>
        <authorList>
            <person name="Hanson S.J."/>
            <person name="Cinneide E.O."/>
            <person name="Salzberg L.I."/>
            <person name="Wolfe K.H."/>
            <person name="McGowan J."/>
            <person name="Fitzpatrick D.A."/>
            <person name="Matlin K."/>
        </authorList>
    </citation>
    <scope>NUCLEOTIDE SEQUENCE</scope>
    <source>
        <strain evidence="11">51-138</strain>
        <strain evidence="10">61-244</strain>
    </source>
</reference>
<keyword evidence="4 6" id="KW-0378">Hydrolase</keyword>
<dbReference type="RefSeq" id="XP_043060198.1">
    <property type="nucleotide sequence ID" value="XM_043202419.1"/>
</dbReference>
<sequence length="420" mass="47313">MSELANDLLKKRARQLDPPSRFSSEEADSLGQLPNFRKNELHLSTQNLPDITSFFSQLEVFTNDNGYKFQTYYKPPRNKVDDSSVIFVMHHGAGSSGATFAKLALAIETQCEMQSICNVPGVFTFDMRGHGRTGLLNSSSEENNKLSFDKLCDDFRLLLQWFHERYISEGPPPSYFFVGHSLGGSILTKVISDDVNKNVCLEKNLGQLIAGLVMIDIVEDTAVKALSAMNSYLNATPKQFPSIEHAVRWHIDSNLLHNHDSSLISVPSLFTRTEEGQFKWIIDLRKTETFWQEWFKGLSSRFVSIPNRVSKLLILANNDYLDKDLMIGQMQGKYQLVVFHNNQLKHVNTLTTATQTIPSEDASDLGHFVHEDIPFKVAACLLDFVERNDYSFASSNSSSSNIKSQVDLLTALNAKWGVSQ</sequence>
<evidence type="ECO:0000313" key="10">
    <source>
        <dbReference type="EMBL" id="KAG7819319.1"/>
    </source>
</evidence>
<keyword evidence="3 6" id="KW-0719">Serine esterase</keyword>
<dbReference type="AlphaFoldDB" id="A0AAN6DHJ6"/>
<proteinExistence type="inferred from homology"/>
<dbReference type="GO" id="GO:0051723">
    <property type="term" value="F:protein methylesterase activity"/>
    <property type="evidence" value="ECO:0007669"/>
    <property type="project" value="UniProtKB-EC"/>
</dbReference>
<comment type="function">
    <text evidence="6">Demethylates proteins that have been reversibly carboxymethylated.</text>
</comment>